<dbReference type="CDD" id="cd07067">
    <property type="entry name" value="HP_PGM_like"/>
    <property type="match status" value="1"/>
</dbReference>
<feature type="active site" description="Proton donor/acceptor" evidence="2">
    <location>
        <position position="117"/>
    </location>
</feature>
<evidence type="ECO:0000256" key="3">
    <source>
        <dbReference type="PIRSR" id="PIRSR613078-2"/>
    </source>
</evidence>
<dbReference type="OrthoDB" id="9783269at2"/>
<dbReference type="GO" id="GO:0004331">
    <property type="term" value="F:fructose-2,6-bisphosphate 2-phosphatase activity"/>
    <property type="evidence" value="ECO:0007669"/>
    <property type="project" value="TreeGrafter"/>
</dbReference>
<dbReference type="Pfam" id="PF00300">
    <property type="entry name" value="His_Phos_1"/>
    <property type="match status" value="2"/>
</dbReference>
<dbReference type="KEGG" id="eae:EAE_18925"/>
<dbReference type="AlphaFoldDB" id="A0A0H3FWJ0"/>
<feature type="binding site" evidence="3">
    <location>
        <begin position="40"/>
        <end position="47"/>
    </location>
    <ligand>
        <name>substrate</name>
    </ligand>
</feature>
<dbReference type="PATRIC" id="fig|1028307.3.peg.3782"/>
<feature type="binding site" evidence="3">
    <location>
        <position position="90"/>
    </location>
    <ligand>
        <name>substrate</name>
    </ligand>
</feature>
<keyword evidence="6" id="KW-1185">Reference proteome</keyword>
<protein>
    <submittedName>
        <fullName evidence="5">Phosphoglycerate mutase</fullName>
    </submittedName>
</protein>
<keyword evidence="4" id="KW-0732">Signal</keyword>
<evidence type="ECO:0000313" key="5">
    <source>
        <dbReference type="EMBL" id="AEG98692.1"/>
    </source>
</evidence>
<dbReference type="InterPro" id="IPR051695">
    <property type="entry name" value="Phosphoglycerate_Mutase"/>
</dbReference>
<dbReference type="EMBL" id="CP002824">
    <property type="protein sequence ID" value="AEG98692.1"/>
    <property type="molecule type" value="Genomic_DNA"/>
</dbReference>
<dbReference type="InterPro" id="IPR029033">
    <property type="entry name" value="His_PPase_superfam"/>
</dbReference>
<dbReference type="GO" id="GO:0005829">
    <property type="term" value="C:cytosol"/>
    <property type="evidence" value="ECO:0007669"/>
    <property type="project" value="TreeGrafter"/>
</dbReference>
<organism evidence="5 6">
    <name type="scientific">Klebsiella aerogenes (strain ATCC 13048 / DSM 30053 / CCUG 1429 / JCM 1235 / KCTC 2190 / NBRC 13534 / NCIMB 10102 / NCTC 10006 / CDC 819-56)</name>
    <name type="common">Enterobacter aerogenes</name>
    <dbReference type="NCBI Taxonomy" id="1028307"/>
    <lineage>
        <taxon>Bacteria</taxon>
        <taxon>Pseudomonadati</taxon>
        <taxon>Pseudomonadota</taxon>
        <taxon>Gammaproteobacteria</taxon>
        <taxon>Enterobacterales</taxon>
        <taxon>Enterobacteriaceae</taxon>
        <taxon>Klebsiella/Raoultella group</taxon>
        <taxon>Klebsiella</taxon>
    </lineage>
</organism>
<keyword evidence="1" id="KW-0378">Hydrolase</keyword>
<name>A0A0H3FWJ0_KLEAK</name>
<proteinExistence type="predicted"/>
<dbReference type="InterPro" id="IPR013078">
    <property type="entry name" value="His_Pase_superF_clade-1"/>
</dbReference>
<feature type="active site" description="Tele-phosphohistidine intermediate" evidence="2">
    <location>
        <position position="41"/>
    </location>
</feature>
<sequence>MKKLFLGVLMAVTAITSPLLMANTNDKNDQQEVINIYFARHGKTLLNSFDRVQGWIDSPLTKDGVQVAQYLGEGLKGIKFDRFYSSDAGRQRETMAVILKQAGVTDYHLTEMTGLREAFFGGFEGGYNVDMANAGAHTLGMTDSKALFKAMKAGTLSVKESQNALAKSDPKQLAENYEQVKVRTQAALATIVENAQKEGDKNILAISSGTAIQIMISDLTDDPAKNLPLSNAAVVKITYHDGKYSVPEIGTMKYVEAGKKSLNHK</sequence>
<dbReference type="RefSeq" id="WP_015705373.1">
    <property type="nucleotide sequence ID" value="NC_015663.1"/>
</dbReference>
<dbReference type="HOGENOM" id="CLU_033323_9_0_6"/>
<feature type="chain" id="PRO_5002609524" evidence="4">
    <location>
        <begin position="22"/>
        <end position="265"/>
    </location>
</feature>
<evidence type="ECO:0000256" key="1">
    <source>
        <dbReference type="ARBA" id="ARBA00022801"/>
    </source>
</evidence>
<dbReference type="SMART" id="SM00855">
    <property type="entry name" value="PGAM"/>
    <property type="match status" value="1"/>
</dbReference>
<dbReference type="eggNOG" id="COG0406">
    <property type="taxonomic scope" value="Bacteria"/>
</dbReference>
<accession>A0A0H3FWJ0</accession>
<dbReference type="GO" id="GO:0043456">
    <property type="term" value="P:regulation of pentose-phosphate shunt"/>
    <property type="evidence" value="ECO:0007669"/>
    <property type="project" value="TreeGrafter"/>
</dbReference>
<feature type="signal peptide" evidence="4">
    <location>
        <begin position="1"/>
        <end position="21"/>
    </location>
</feature>
<dbReference type="GeneID" id="93311969"/>
<evidence type="ECO:0000313" key="6">
    <source>
        <dbReference type="Proteomes" id="UP000008881"/>
    </source>
</evidence>
<dbReference type="Gene3D" id="3.40.50.1240">
    <property type="entry name" value="Phosphoglycerate mutase-like"/>
    <property type="match status" value="1"/>
</dbReference>
<dbReference type="PANTHER" id="PTHR46517:SF1">
    <property type="entry name" value="FRUCTOSE-2,6-BISPHOSPHATASE TIGAR"/>
    <property type="match status" value="1"/>
</dbReference>
<gene>
    <name evidence="5" type="ordered locus">EAE_18925</name>
</gene>
<dbReference type="SUPFAM" id="SSF53254">
    <property type="entry name" value="Phosphoglycerate mutase-like"/>
    <property type="match status" value="1"/>
</dbReference>
<evidence type="ECO:0000256" key="2">
    <source>
        <dbReference type="PIRSR" id="PIRSR613078-1"/>
    </source>
</evidence>
<dbReference type="GO" id="GO:0045820">
    <property type="term" value="P:negative regulation of glycolytic process"/>
    <property type="evidence" value="ECO:0007669"/>
    <property type="project" value="TreeGrafter"/>
</dbReference>
<dbReference type="Proteomes" id="UP000008881">
    <property type="component" value="Chromosome"/>
</dbReference>
<evidence type="ECO:0000256" key="4">
    <source>
        <dbReference type="SAM" id="SignalP"/>
    </source>
</evidence>
<reference evidence="5 6" key="1">
    <citation type="journal article" date="2012" name="J. Bacteriol.">
        <title>Complete genome sequence of Enterobacter aerogenes KCTC 2190.</title>
        <authorList>
            <person name="Shin S.H."/>
            <person name="Kim S."/>
            <person name="Kim J.Y."/>
            <person name="Lee S."/>
            <person name="Um Y."/>
            <person name="Oh M.K."/>
            <person name="Kim Y.R."/>
            <person name="Lee J."/>
            <person name="Yang K.S."/>
        </authorList>
    </citation>
    <scope>NUCLEOTIDE SEQUENCE [LARGE SCALE GENOMIC DNA]</scope>
    <source>
        <strain evidence="5 6">KCTC 2190</strain>
    </source>
</reference>
<dbReference type="PANTHER" id="PTHR46517">
    <property type="entry name" value="FRUCTOSE-2,6-BISPHOSPHATASE TIGAR"/>
    <property type="match status" value="1"/>
</dbReference>